<organism evidence="9 10">
    <name type="scientific">Aedes albopictus</name>
    <name type="common">Asian tiger mosquito</name>
    <name type="synonym">Stegomyia albopicta</name>
    <dbReference type="NCBI Taxonomy" id="7160"/>
    <lineage>
        <taxon>Eukaryota</taxon>
        <taxon>Metazoa</taxon>
        <taxon>Ecdysozoa</taxon>
        <taxon>Arthropoda</taxon>
        <taxon>Hexapoda</taxon>
        <taxon>Insecta</taxon>
        <taxon>Pterygota</taxon>
        <taxon>Neoptera</taxon>
        <taxon>Endopterygota</taxon>
        <taxon>Diptera</taxon>
        <taxon>Nematocera</taxon>
        <taxon>Culicoidea</taxon>
        <taxon>Culicidae</taxon>
        <taxon>Culicinae</taxon>
        <taxon>Aedini</taxon>
        <taxon>Aedes</taxon>
        <taxon>Stegomyia</taxon>
    </lineage>
</organism>
<reference evidence="9" key="2">
    <citation type="submission" date="2025-05" db="UniProtKB">
        <authorList>
            <consortium name="EnsemblMetazoa"/>
        </authorList>
    </citation>
    <scope>IDENTIFICATION</scope>
    <source>
        <strain evidence="9">Foshan</strain>
    </source>
</reference>
<dbReference type="SUPFAM" id="SSF56672">
    <property type="entry name" value="DNA/RNA polymerases"/>
    <property type="match status" value="1"/>
</dbReference>
<dbReference type="PANTHER" id="PTHR47331:SF1">
    <property type="entry name" value="GAG-LIKE PROTEIN"/>
    <property type="match status" value="1"/>
</dbReference>
<dbReference type="InterPro" id="IPR036397">
    <property type="entry name" value="RNaseH_sf"/>
</dbReference>
<dbReference type="Gene3D" id="3.30.420.10">
    <property type="entry name" value="Ribonuclease H-like superfamily/Ribonuclease H"/>
    <property type="match status" value="1"/>
</dbReference>
<feature type="region of interest" description="Disordered" evidence="6">
    <location>
        <begin position="219"/>
        <end position="242"/>
    </location>
</feature>
<dbReference type="InterPro" id="IPR013083">
    <property type="entry name" value="Znf_RING/FYVE/PHD"/>
</dbReference>
<dbReference type="InterPro" id="IPR041588">
    <property type="entry name" value="Integrase_H2C2"/>
</dbReference>
<dbReference type="PROSITE" id="PS50016">
    <property type="entry name" value="ZF_PHD_2"/>
    <property type="match status" value="1"/>
</dbReference>
<evidence type="ECO:0000256" key="6">
    <source>
        <dbReference type="SAM" id="MobiDB-lite"/>
    </source>
</evidence>
<dbReference type="Gene3D" id="3.10.10.10">
    <property type="entry name" value="HIV Type 1 Reverse Transcriptase, subunit A, domain 1"/>
    <property type="match status" value="1"/>
</dbReference>
<dbReference type="InterPro" id="IPR019787">
    <property type="entry name" value="Znf_PHD-finger"/>
</dbReference>
<feature type="region of interest" description="Disordered" evidence="6">
    <location>
        <begin position="471"/>
        <end position="496"/>
    </location>
</feature>
<dbReference type="InterPro" id="IPR001965">
    <property type="entry name" value="Znf_PHD"/>
</dbReference>
<dbReference type="Pfam" id="PF18701">
    <property type="entry name" value="DUF5641"/>
    <property type="match status" value="1"/>
</dbReference>
<dbReference type="RefSeq" id="XP_062707940.1">
    <property type="nucleotide sequence ID" value="XM_062851956.1"/>
</dbReference>
<dbReference type="Pfam" id="PF17921">
    <property type="entry name" value="Integrase_H2C2"/>
    <property type="match status" value="1"/>
</dbReference>
<evidence type="ECO:0000256" key="1">
    <source>
        <dbReference type="ARBA" id="ARBA00022723"/>
    </source>
</evidence>
<dbReference type="InterPro" id="IPR008042">
    <property type="entry name" value="Retrotrans_Pao"/>
</dbReference>
<feature type="compositionally biased region" description="Polar residues" evidence="6">
    <location>
        <begin position="472"/>
        <end position="486"/>
    </location>
</feature>
<evidence type="ECO:0000256" key="2">
    <source>
        <dbReference type="ARBA" id="ARBA00022771"/>
    </source>
</evidence>
<keyword evidence="10" id="KW-1185">Reference proteome</keyword>
<dbReference type="Pfam" id="PF05380">
    <property type="entry name" value="Peptidase_A17"/>
    <property type="match status" value="1"/>
</dbReference>
<dbReference type="PANTHER" id="PTHR47331">
    <property type="entry name" value="PHD-TYPE DOMAIN-CONTAINING PROTEIN"/>
    <property type="match status" value="1"/>
</dbReference>
<feature type="compositionally biased region" description="Low complexity" evidence="6">
    <location>
        <begin position="219"/>
        <end position="230"/>
    </location>
</feature>
<dbReference type="InterPro" id="IPR000477">
    <property type="entry name" value="RT_dom"/>
</dbReference>
<keyword evidence="2 4" id="KW-0863">Zinc-finger</keyword>
<dbReference type="GeneID" id="134288148"/>
<dbReference type="InterPro" id="IPR001584">
    <property type="entry name" value="Integrase_cat-core"/>
</dbReference>
<dbReference type="InterPro" id="IPR043502">
    <property type="entry name" value="DNA/RNA_pol_sf"/>
</dbReference>
<dbReference type="Pfam" id="PF00628">
    <property type="entry name" value="PHD"/>
    <property type="match status" value="1"/>
</dbReference>
<sequence length="2154" mass="239779">MDSRNGKHCAKCDRPDTVDNLVGCDTCETWMHFGCAGVTDSIADPNRTWKCDRCRPQVEGSVCHSSVGRSSASRRSSRIELSLRMLEEQKVIRMRILEEEAAQVAARKKIAEEEENFLKQKYALLLAEADGAEDGVSRRSGLSSRASREKVQSWLSGQEVGASQQVTVAQSSNISPSAVVPEAAQQSTIPASISVTAPATTTPGLATANTGNIPVIIAPTPTSTSTPNSTDDFGRTGPTDGSVIPELLDTGKFVSRKQIAILEPPVSTSLTQYDSPVGISSFISTRPTSAPLKNKSAPPSISYPHQSFNVLPFESVSTSYNVPITSRGTLGCGNNTVATSVGVGTIVVGNSTASNPFDSGNGYVPVLPLGQNQPGPSASSFAGVHPHPLQYPVSSIPIVSAVLTSACSSTWMNSNPISIGAGGDGVYGPTSAVPTQAASMFVNSRRVPAGFNHPVPPPVSVAPTQVEMPNSADYSTPSVGQPQQRAATVRRGPSNEQLAARQVMPRELPNFSGDPQDWPLFYSSFCNSTEACGFSDSENLARLQRCLKGNALEAVKSRLLMPQSVPFVIDILRRLYGRPEVLIHSLLQKLRAVPSPKSDNLQSQITFGLAVQNVVDHMTIANLADHLWNPSLLHELVEKLPPQLKMQWSYHKSRCAYVNLAAFSAFMSEIVVMASDVTLPIDSLATSSKPSKIGKEKPKLYVHTEDQQERKSSSVNVGKQLKESANRTCLYCDKPSHEIADCMQFKALDIDGRWKAVKLKNLCRSCLVPHRRWPCRARKECGVDGCKTFHHKLLHSFASRPLGNTEVAEASQSTVDPKTVVHNNLHNSMTYSLFRYIPVTIHGNGQQVKTYAFLDDGSSSTLLESGIAKALGIHGPTDGFCLSWTGNISREEKESQRISIVISGEGKKFKLHNVRTVQALRLPRQTMCYDELQRSYHHLKGLPVRSYADAAPGIIIGIEHVRLLTSLRLREGKDNEPVATKTRLGWCIFGKSSDSSAVIEQLNLHLDGELGNRELHQWMKQFFAVEESSVTVKPEPKEDTRAREIMEATTRRVNGAFETGLLWRFDHISFPDSYPMAVRRLNALEKRLSKDPILEEKVKEQIADYETKGYAHRITPEELQSTEPSRVWYLPLGVVQNPKKPAKVRLIWDAKARAGGVSFNDMLLKGPDLLVALMSVLLRFRQRNIAIVGDIKEMFHQIRIRDEDRQSQRFLFRPLPESPPQIYVMDVATFGATCSPSLAQFVKNENAKQFAKTSPRAAKAVTDNHYVDDFLDSVDTEEEAVTLINEVKYIHSQAGFEIRNFCSNSTEVLERIGERGAPQEVSMNLDKSSESERVLGLVWKPAEDIFTFDLSSINEEIRTLVTSSTMPTKRQVLRTVMSLFDPLGLISHFVVHGKILMQQIWRSGTDWDEAIPEELQERWISWCQYMQRLEEVAVPRCFFRGVDPSTIENVEAHLFVDASEVACAAVLYLRIVDNGETRCALVAAKTKVAPLKPLSVPRLELQSAMIGTRLLDSVLTSLDIQITKRYLWSDSSTVLCWLRSDSRRYHQFVAFRVGEILTTTSVDEWHYVPSRLNAADAATKWKDGPSFDPENPWYKAPEFLFRPPEQWPVEPSRKVETDIELRATFLFHSTILQPLIDVSRFSNWNRLLRTTATVLQAVRRFKGEKASKPNRLTQKDLYDAENLLWRQVQTETYPDEYAVLQRNLSELDCPVSIPKSSPLYRLSPFIDETGVIRMNSRLSAAPAISADAKYPIPLQKKHHVTYLVVDDYHRRFLHGNGETVCNEIRQRFWIPSLRNLVRQVSRQCMLCRVKKAVPQPPTMAPLPEARVTGCVRPFTHTGVDYFGPIQVKRGRSLEKRWVALFTCLAIRAVHVELVHSLSTQSCIMAIRRFVSRRGSPDVFYSDNGTNFVGASNLLSKQIQDIHEDCATTFTNSATRWDFNPPSAPHMGGSWERMVRSVKTAMTAIADHPHSPSDEVLQTVIIEAESVVNSRPLTYIPLESSEQEALTPNHFLLYGTKGVNQPASSLNTVGSSLRDSWRLAQFLVDQFWRRWIREYLPTIARRTKWFESVKPLEPGDLVLVIDEGKRNGWLRGRIVDVTTAADGQVRRAVVQTKNGLVSRPAVKLALLDLRTSGRSGTTRAGVCCETTGHIRSAAE</sequence>
<dbReference type="InterPro" id="IPR043128">
    <property type="entry name" value="Rev_trsase/Diguanyl_cyclase"/>
</dbReference>
<evidence type="ECO:0000256" key="5">
    <source>
        <dbReference type="SAM" id="Coils"/>
    </source>
</evidence>
<keyword evidence="3" id="KW-0862">Zinc</keyword>
<keyword evidence="1" id="KW-0479">Metal-binding</keyword>
<dbReference type="EnsemblMetazoa" id="AALFPA23_008323.R11232">
    <property type="protein sequence ID" value="AALFPA23_008323.P11232"/>
    <property type="gene ID" value="AALFPA23_008323"/>
</dbReference>
<dbReference type="Pfam" id="PF03564">
    <property type="entry name" value="DUF1759"/>
    <property type="match status" value="1"/>
</dbReference>
<evidence type="ECO:0000259" key="8">
    <source>
        <dbReference type="PROSITE" id="PS50994"/>
    </source>
</evidence>
<dbReference type="Gene3D" id="3.30.70.270">
    <property type="match status" value="1"/>
</dbReference>
<dbReference type="SUPFAM" id="SSF57903">
    <property type="entry name" value="FYVE/PHD zinc finger"/>
    <property type="match status" value="1"/>
</dbReference>
<dbReference type="InterPro" id="IPR005312">
    <property type="entry name" value="DUF1759"/>
</dbReference>
<protein>
    <submittedName>
        <fullName evidence="9">Uncharacterized protein</fullName>
    </submittedName>
</protein>
<dbReference type="InterPro" id="IPR040676">
    <property type="entry name" value="DUF5641"/>
</dbReference>
<accession>A0ABM1YE53</accession>
<keyword evidence="5" id="KW-0175">Coiled coil</keyword>
<dbReference type="Pfam" id="PF00078">
    <property type="entry name" value="RVT_1"/>
    <property type="match status" value="1"/>
</dbReference>
<dbReference type="InterPro" id="IPR011011">
    <property type="entry name" value="Znf_FYVE_PHD"/>
</dbReference>
<dbReference type="SMART" id="SM00249">
    <property type="entry name" value="PHD"/>
    <property type="match status" value="1"/>
</dbReference>
<dbReference type="Proteomes" id="UP000069940">
    <property type="component" value="Unassembled WGS sequence"/>
</dbReference>
<feature type="coiled-coil region" evidence="5">
    <location>
        <begin position="94"/>
        <end position="128"/>
    </location>
</feature>
<reference evidence="10" key="1">
    <citation type="journal article" date="2015" name="Proc. Natl. Acad. Sci. U.S.A.">
        <title>Genome sequence of the Asian Tiger mosquito, Aedes albopictus, reveals insights into its biology, genetics, and evolution.</title>
        <authorList>
            <person name="Chen X.G."/>
            <person name="Jiang X."/>
            <person name="Gu J."/>
            <person name="Xu M."/>
            <person name="Wu Y."/>
            <person name="Deng Y."/>
            <person name="Zhang C."/>
            <person name="Bonizzoni M."/>
            <person name="Dermauw W."/>
            <person name="Vontas J."/>
            <person name="Armbruster P."/>
            <person name="Huang X."/>
            <person name="Yang Y."/>
            <person name="Zhang H."/>
            <person name="He W."/>
            <person name="Peng H."/>
            <person name="Liu Y."/>
            <person name="Wu K."/>
            <person name="Chen J."/>
            <person name="Lirakis M."/>
            <person name="Topalis P."/>
            <person name="Van Leeuwen T."/>
            <person name="Hall A.B."/>
            <person name="Jiang X."/>
            <person name="Thorpe C."/>
            <person name="Mueller R.L."/>
            <person name="Sun C."/>
            <person name="Waterhouse R.M."/>
            <person name="Yan G."/>
            <person name="Tu Z.J."/>
            <person name="Fang X."/>
            <person name="James A.A."/>
        </authorList>
    </citation>
    <scope>NUCLEOTIDE SEQUENCE [LARGE SCALE GENOMIC DNA]</scope>
    <source>
        <strain evidence="10">Foshan</strain>
    </source>
</reference>
<dbReference type="PROSITE" id="PS50994">
    <property type="entry name" value="INTEGRASE"/>
    <property type="match status" value="1"/>
</dbReference>
<feature type="domain" description="Integrase catalytic" evidence="8">
    <location>
        <begin position="1829"/>
        <end position="2015"/>
    </location>
</feature>
<dbReference type="Gene3D" id="3.30.40.10">
    <property type="entry name" value="Zinc/RING finger domain, C3HC4 (zinc finger)"/>
    <property type="match status" value="1"/>
</dbReference>
<evidence type="ECO:0000313" key="9">
    <source>
        <dbReference type="EnsemblMetazoa" id="AALFPA23_008323.P11232"/>
    </source>
</evidence>
<dbReference type="SUPFAM" id="SSF53098">
    <property type="entry name" value="Ribonuclease H-like"/>
    <property type="match status" value="1"/>
</dbReference>
<name>A0ABM1YE53_AEDAL</name>
<evidence type="ECO:0000313" key="10">
    <source>
        <dbReference type="Proteomes" id="UP000069940"/>
    </source>
</evidence>
<proteinExistence type="predicted"/>
<evidence type="ECO:0000256" key="3">
    <source>
        <dbReference type="ARBA" id="ARBA00022833"/>
    </source>
</evidence>
<evidence type="ECO:0000256" key="4">
    <source>
        <dbReference type="PROSITE-ProRule" id="PRU00146"/>
    </source>
</evidence>
<feature type="domain" description="PHD-type" evidence="7">
    <location>
        <begin position="6"/>
        <end position="57"/>
    </location>
</feature>
<dbReference type="CDD" id="cd01644">
    <property type="entry name" value="RT_pepA17"/>
    <property type="match status" value="1"/>
</dbReference>
<dbReference type="InterPro" id="IPR012337">
    <property type="entry name" value="RNaseH-like_sf"/>
</dbReference>
<evidence type="ECO:0000259" key="7">
    <source>
        <dbReference type="PROSITE" id="PS50016"/>
    </source>
</evidence>